<gene>
    <name evidence="1" type="ORF">BpHYR1_002062</name>
</gene>
<dbReference type="EMBL" id="REGN01004693">
    <property type="protein sequence ID" value="RNA16505.1"/>
    <property type="molecule type" value="Genomic_DNA"/>
</dbReference>
<protein>
    <submittedName>
        <fullName evidence="1">Uncharacterized protein</fullName>
    </submittedName>
</protein>
<name>A0A3M7QZU8_BRAPC</name>
<dbReference type="OrthoDB" id="10268014at2759"/>
<dbReference type="AlphaFoldDB" id="A0A3M7QZU8"/>
<keyword evidence="2" id="KW-1185">Reference proteome</keyword>
<comment type="caution">
    <text evidence="1">The sequence shown here is derived from an EMBL/GenBank/DDBJ whole genome shotgun (WGS) entry which is preliminary data.</text>
</comment>
<accession>A0A3M7QZU8</accession>
<sequence length="489" mass="56452">MKNLDEKIKLSKIHAVDIHPNEFDPKYHFYSKALKHKMNQAGCEFFQMNNEQIILRYSRLKPSVNIDYLRQCLNYRSKFYTWGGCDLFKVVDRKGKKQLILIESNTCASGVKSTPFFNQSDKYGPYKKLVENFMELFEKSDTKSGDLAVIYDQNSTESSGYATCLADLTGEIVWLVQYLDESLSVKWSDGIMYVRDADENWHAIRGCVRLVTQKPWTKIPLISKTIVVNPIITCLAGGRNKNIASYAYKLFNAEQLENSTKLGIREPYTLINVDKKDIKFLVENDVNLNKKAVIKVPYDNCGQGVYTIVNDYELRKFLNTNHNYDKFLVQSLCGNFKWSSGQYFHLGTLPNMKTDEIFAFDVRMLVKSNRNGFSPVSVNFRRARKPLADSLINMDSSWDILGTNLSTTIGVNNWKTDEERLMVMNDHDFTQLGMDIDDLIESYIQTVLAMVAIDHLCIQLYDDSMKLFDFDLFKKINPDEILINEIKVK</sequence>
<organism evidence="1 2">
    <name type="scientific">Brachionus plicatilis</name>
    <name type="common">Marine rotifer</name>
    <name type="synonym">Brachionus muelleri</name>
    <dbReference type="NCBI Taxonomy" id="10195"/>
    <lineage>
        <taxon>Eukaryota</taxon>
        <taxon>Metazoa</taxon>
        <taxon>Spiralia</taxon>
        <taxon>Gnathifera</taxon>
        <taxon>Rotifera</taxon>
        <taxon>Eurotatoria</taxon>
        <taxon>Monogononta</taxon>
        <taxon>Pseudotrocha</taxon>
        <taxon>Ploima</taxon>
        <taxon>Brachionidae</taxon>
        <taxon>Brachionus</taxon>
    </lineage>
</organism>
<dbReference type="Proteomes" id="UP000276133">
    <property type="component" value="Unassembled WGS sequence"/>
</dbReference>
<evidence type="ECO:0000313" key="2">
    <source>
        <dbReference type="Proteomes" id="UP000276133"/>
    </source>
</evidence>
<evidence type="ECO:0000313" key="1">
    <source>
        <dbReference type="EMBL" id="RNA16505.1"/>
    </source>
</evidence>
<reference evidence="1 2" key="1">
    <citation type="journal article" date="2018" name="Sci. Rep.">
        <title>Genomic signatures of local adaptation to the degree of environmental predictability in rotifers.</title>
        <authorList>
            <person name="Franch-Gras L."/>
            <person name="Hahn C."/>
            <person name="Garcia-Roger E.M."/>
            <person name="Carmona M.J."/>
            <person name="Serra M."/>
            <person name="Gomez A."/>
        </authorList>
    </citation>
    <scope>NUCLEOTIDE SEQUENCE [LARGE SCALE GENOMIC DNA]</scope>
    <source>
        <strain evidence="1">HYR1</strain>
    </source>
</reference>
<proteinExistence type="predicted"/>